<comment type="caution">
    <text evidence="4">The sequence shown here is derived from an EMBL/GenBank/DDBJ whole genome shotgun (WGS) entry which is preliminary data.</text>
</comment>
<keyword evidence="1" id="KW-0326">Glycosidase</keyword>
<sequence length="204" mass="22699">MVRAMVMWFLLPQVAGAWKEHVLELPDGGRLGLSTRGRSLRVRWPPGGEDIREVSPADPDAAFHVVSSADGEGIAVPELGSLALSKQGLLQLRDARGALLTQTEPLGRCREGENFYYTYHEWNLAEHQLETEAVCLENMEHRFFSLNRAFTPGMARLGTGVWTGDVGSTWEDLAGRGEDSRDDAELGSRRCAVRGLRHWRIEEG</sequence>
<feature type="signal peptide" evidence="2">
    <location>
        <begin position="1"/>
        <end position="17"/>
    </location>
</feature>
<evidence type="ECO:0000256" key="1">
    <source>
        <dbReference type="RuleBase" id="RU361185"/>
    </source>
</evidence>
<accession>A0ABP0LJL0</accession>
<dbReference type="EMBL" id="CAXAMM010016247">
    <property type="protein sequence ID" value="CAK9038467.1"/>
    <property type="molecule type" value="Genomic_DNA"/>
</dbReference>
<dbReference type="InterPro" id="IPR000322">
    <property type="entry name" value="Glyco_hydro_31_TIM"/>
</dbReference>
<protein>
    <submittedName>
        <fullName evidence="4">Neutral alpha-glucosidase C</fullName>
    </submittedName>
</protein>
<organism evidence="4 5">
    <name type="scientific">Durusdinium trenchii</name>
    <dbReference type="NCBI Taxonomy" id="1381693"/>
    <lineage>
        <taxon>Eukaryota</taxon>
        <taxon>Sar</taxon>
        <taxon>Alveolata</taxon>
        <taxon>Dinophyceae</taxon>
        <taxon>Suessiales</taxon>
        <taxon>Symbiodiniaceae</taxon>
        <taxon>Durusdinium</taxon>
    </lineage>
</organism>
<feature type="domain" description="Glycoside hydrolase family 31 TIM barrel" evidence="3">
    <location>
        <begin position="114"/>
        <end position="174"/>
    </location>
</feature>
<gene>
    <name evidence="4" type="ORF">SCF082_LOCUS22627</name>
</gene>
<feature type="chain" id="PRO_5047239349" evidence="2">
    <location>
        <begin position="18"/>
        <end position="204"/>
    </location>
</feature>
<dbReference type="Pfam" id="PF01055">
    <property type="entry name" value="Glyco_hydro_31_2nd"/>
    <property type="match status" value="1"/>
</dbReference>
<proteinExistence type="inferred from homology"/>
<keyword evidence="1" id="KW-0378">Hydrolase</keyword>
<keyword evidence="2" id="KW-0732">Signal</keyword>
<dbReference type="Gene3D" id="3.20.20.80">
    <property type="entry name" value="Glycosidases"/>
    <property type="match status" value="1"/>
</dbReference>
<evidence type="ECO:0000313" key="4">
    <source>
        <dbReference type="EMBL" id="CAK9038467.1"/>
    </source>
</evidence>
<keyword evidence="5" id="KW-1185">Reference proteome</keyword>
<evidence type="ECO:0000259" key="3">
    <source>
        <dbReference type="Pfam" id="PF01055"/>
    </source>
</evidence>
<comment type="similarity">
    <text evidence="1">Belongs to the glycosyl hydrolase 31 family.</text>
</comment>
<reference evidence="4 5" key="1">
    <citation type="submission" date="2024-02" db="EMBL/GenBank/DDBJ databases">
        <authorList>
            <person name="Chen Y."/>
            <person name="Shah S."/>
            <person name="Dougan E. K."/>
            <person name="Thang M."/>
            <person name="Chan C."/>
        </authorList>
    </citation>
    <scope>NUCLEOTIDE SEQUENCE [LARGE SCALE GENOMIC DNA]</scope>
</reference>
<dbReference type="Proteomes" id="UP001642464">
    <property type="component" value="Unassembled WGS sequence"/>
</dbReference>
<evidence type="ECO:0000256" key="2">
    <source>
        <dbReference type="SAM" id="SignalP"/>
    </source>
</evidence>
<name>A0ABP0LJL0_9DINO</name>
<evidence type="ECO:0000313" key="5">
    <source>
        <dbReference type="Proteomes" id="UP001642464"/>
    </source>
</evidence>